<name>A0A6J7HSM1_9ZZZZ</name>
<dbReference type="Gene3D" id="3.90.550.10">
    <property type="entry name" value="Spore Coat Polysaccharide Biosynthesis Protein SpsA, Chain A"/>
    <property type="match status" value="1"/>
</dbReference>
<dbReference type="AlphaFoldDB" id="A0A6J7HSM1"/>
<gene>
    <name evidence="1" type="ORF">UFOPK3674_00579</name>
</gene>
<evidence type="ECO:0000313" key="1">
    <source>
        <dbReference type="EMBL" id="CAB4921416.1"/>
    </source>
</evidence>
<sequence>MAMGVRDPVIVAAIATKARLAGARVLAQSLRRHHPELELALLLVDEPQGCFDPAAEPFEVIRLREVAHRDLVEQARSHANPGTAAMSMKAAAIEHLLRRGHERVIYLDTDTIVTNPLTTLIDGLGRADVLLTPHHVEPVTGPDAALWGYYTRVNGALNTGVVAVREGAPARAFLGWWGDRLAEDCDVDIPGGRFLDQRWADLAPGMFEGVAVLADPGTNVAFWNLPQRPLSLRDGSLHAGDVPCRVLHLSGFDPAVPEQLTHHVPERAMRAADAGLAGELAEDYARELRRAGWDECSRWPWAYAPDRATM</sequence>
<dbReference type="SUPFAM" id="SSF53448">
    <property type="entry name" value="Nucleotide-diphospho-sugar transferases"/>
    <property type="match status" value="1"/>
</dbReference>
<dbReference type="EMBL" id="CAFBMX010000002">
    <property type="protein sequence ID" value="CAB4921416.1"/>
    <property type="molecule type" value="Genomic_DNA"/>
</dbReference>
<dbReference type="InterPro" id="IPR029044">
    <property type="entry name" value="Nucleotide-diphossugar_trans"/>
</dbReference>
<protein>
    <submittedName>
        <fullName evidence="1">Unannotated protein</fullName>
    </submittedName>
</protein>
<accession>A0A6J7HSM1</accession>
<proteinExistence type="predicted"/>
<organism evidence="1">
    <name type="scientific">freshwater metagenome</name>
    <dbReference type="NCBI Taxonomy" id="449393"/>
    <lineage>
        <taxon>unclassified sequences</taxon>
        <taxon>metagenomes</taxon>
        <taxon>ecological metagenomes</taxon>
    </lineage>
</organism>
<reference evidence="1" key="1">
    <citation type="submission" date="2020-05" db="EMBL/GenBank/DDBJ databases">
        <authorList>
            <person name="Chiriac C."/>
            <person name="Salcher M."/>
            <person name="Ghai R."/>
            <person name="Kavagutti S V."/>
        </authorList>
    </citation>
    <scope>NUCLEOTIDE SEQUENCE</scope>
</reference>